<dbReference type="eggNOG" id="ENOG502ZZV8">
    <property type="taxonomic scope" value="Bacteria"/>
</dbReference>
<accession>I1YJJ0</accession>
<gene>
    <name evidence="1" type="ordered locus">Q7C_1942</name>
</gene>
<protein>
    <recommendedName>
        <fullName evidence="3">Proline rich signal peptide protein</fullName>
    </recommendedName>
</protein>
<proteinExistence type="predicted"/>
<dbReference type="PATRIC" id="fig|754477.3.peg.1912"/>
<evidence type="ECO:0000313" key="1">
    <source>
        <dbReference type="EMBL" id="AFJ03083.1"/>
    </source>
</evidence>
<evidence type="ECO:0008006" key="3">
    <source>
        <dbReference type="Google" id="ProtNLM"/>
    </source>
</evidence>
<dbReference type="KEGG" id="mec:Q7C_1942"/>
<dbReference type="Proteomes" id="UP000009145">
    <property type="component" value="Chromosome"/>
</dbReference>
<sequence precursor="true">MDSFMPAYSVVKRVAMLGLWLILPLYGQADTRFQVEQAQIYRIGNGYIVNAQLAYPLTPRVEEALNNGVPITFFQEIQLIDRTALIPDWWIWNTVLWSTKLRYELRYHDLSEQYLLYTPDSPTHRNHPTLGSALDTMGGITNLTLPPDITRLQRDHNLVLRLRTGIDLMALPSPMRPGAMISSKWDLTSPWYEAIWPSD</sequence>
<reference evidence="1 2" key="1">
    <citation type="journal article" date="2012" name="J. Bacteriol.">
        <title>Complete genome sequences of Methylophaga sp. strain JAM1 and Methylophaga sp. strain JAM7.</title>
        <authorList>
            <person name="Villeneuve C."/>
            <person name="Martineau C."/>
            <person name="Mauffrey F."/>
            <person name="Villemur R."/>
        </authorList>
    </citation>
    <scope>NUCLEOTIDE SEQUENCE [LARGE SCALE GENOMIC DNA]</scope>
    <source>
        <strain evidence="1 2">JAM7</strain>
    </source>
</reference>
<organism evidence="1 2">
    <name type="scientific">Methylophaga frappieri (strain ATCC BAA-2434 / DSM 25690 / JAM7)</name>
    <dbReference type="NCBI Taxonomy" id="754477"/>
    <lineage>
        <taxon>Bacteria</taxon>
        <taxon>Pseudomonadati</taxon>
        <taxon>Pseudomonadota</taxon>
        <taxon>Gammaproteobacteria</taxon>
        <taxon>Thiotrichales</taxon>
        <taxon>Piscirickettsiaceae</taxon>
        <taxon>Methylophaga</taxon>
    </lineage>
</organism>
<keyword evidence="2" id="KW-1185">Reference proteome</keyword>
<dbReference type="STRING" id="754477.Q7C_1942"/>
<name>I1YJJ0_METFJ</name>
<dbReference type="OrthoDB" id="6198507at2"/>
<dbReference type="EMBL" id="CP003380">
    <property type="protein sequence ID" value="AFJ03083.1"/>
    <property type="molecule type" value="Genomic_DNA"/>
</dbReference>
<dbReference type="HOGENOM" id="CLU_070058_2_0_6"/>
<dbReference type="AlphaFoldDB" id="I1YJJ0"/>
<dbReference type="Pfam" id="PF14334">
    <property type="entry name" value="DUF4390"/>
    <property type="match status" value="1"/>
</dbReference>
<evidence type="ECO:0000313" key="2">
    <source>
        <dbReference type="Proteomes" id="UP000009145"/>
    </source>
</evidence>
<dbReference type="InterPro" id="IPR025500">
    <property type="entry name" value="DUF4390"/>
</dbReference>